<evidence type="ECO:0000313" key="2">
    <source>
        <dbReference type="EMBL" id="ADD96038.1"/>
    </source>
</evidence>
<accession>D6PJY7</accession>
<sequence>MPFEMITMLGSTVLGGVMSIWSQSIKAKREEQKMLIQRAEVQQKGFKEAREYDNKGFQWTRRIIALTAVFAIVLLPKLMPIISPDTSVIVGYLEFKPSFFLYQKKKL</sequence>
<reference evidence="2" key="1">
    <citation type="journal article" date="2010" name="ISME J.">
        <title>Metagenome of the Mediterranean deep chlorophyll maximum studied by direct and fosmid library 454 pyrosequencing.</title>
        <authorList>
            <person name="Ghai R."/>
            <person name="Martin-Cuadrado A.B."/>
            <person name="Molto A.G."/>
            <person name="Heredia I.G."/>
            <person name="Cabrera R."/>
            <person name="Martin J."/>
            <person name="Verdu M."/>
            <person name="Deschamps P."/>
            <person name="Moreira D."/>
            <person name="Lopez-Garcia P."/>
            <person name="Mira A."/>
            <person name="Rodriguez-Valera F."/>
        </authorList>
    </citation>
    <scope>NUCLEOTIDE SEQUENCE</scope>
</reference>
<keyword evidence="1" id="KW-0472">Membrane</keyword>
<dbReference type="EMBL" id="GU943116">
    <property type="protein sequence ID" value="ADD96038.1"/>
    <property type="molecule type" value="Genomic_DNA"/>
</dbReference>
<protein>
    <submittedName>
        <fullName evidence="2">Uncharacterized protein</fullName>
    </submittedName>
</protein>
<keyword evidence="1" id="KW-1133">Transmembrane helix</keyword>
<proteinExistence type="predicted"/>
<evidence type="ECO:0000256" key="1">
    <source>
        <dbReference type="SAM" id="Phobius"/>
    </source>
</evidence>
<feature type="transmembrane region" description="Helical" evidence="1">
    <location>
        <begin position="63"/>
        <end position="82"/>
    </location>
</feature>
<keyword evidence="1" id="KW-0812">Transmembrane</keyword>
<dbReference type="AlphaFoldDB" id="D6PJY7"/>
<name>D6PJY7_9ZZZZ</name>
<feature type="transmembrane region" description="Helical" evidence="1">
    <location>
        <begin position="6"/>
        <end position="25"/>
    </location>
</feature>
<organism evidence="2">
    <name type="scientific">uncultured organism MedDCM-OCT-S04-C369</name>
    <dbReference type="NCBI Taxonomy" id="743614"/>
    <lineage>
        <taxon>unclassified sequences</taxon>
        <taxon>environmental samples</taxon>
    </lineage>
</organism>